<feature type="region of interest" description="Disordered" evidence="1">
    <location>
        <begin position="1"/>
        <end position="23"/>
    </location>
</feature>
<keyword evidence="2" id="KW-0812">Transmembrane</keyword>
<keyword evidence="2" id="KW-0472">Membrane</keyword>
<evidence type="ECO:0000256" key="2">
    <source>
        <dbReference type="SAM" id="Phobius"/>
    </source>
</evidence>
<protein>
    <submittedName>
        <fullName evidence="3">Uncharacterized protein</fullName>
    </submittedName>
</protein>
<evidence type="ECO:0000313" key="4">
    <source>
        <dbReference type="Proteomes" id="UP000193719"/>
    </source>
</evidence>
<dbReference type="Proteomes" id="UP000193719">
    <property type="component" value="Unassembled WGS sequence"/>
</dbReference>
<gene>
    <name evidence="3" type="ORF">BCR36DRAFT_581760</name>
</gene>
<comment type="caution">
    <text evidence="3">The sequence shown here is derived from an EMBL/GenBank/DDBJ whole genome shotgun (WGS) entry which is preliminary data.</text>
</comment>
<keyword evidence="2" id="KW-1133">Transmembrane helix</keyword>
<organism evidence="3 4">
    <name type="scientific">Piromyces finnis</name>
    <dbReference type="NCBI Taxonomy" id="1754191"/>
    <lineage>
        <taxon>Eukaryota</taxon>
        <taxon>Fungi</taxon>
        <taxon>Fungi incertae sedis</taxon>
        <taxon>Chytridiomycota</taxon>
        <taxon>Chytridiomycota incertae sedis</taxon>
        <taxon>Neocallimastigomycetes</taxon>
        <taxon>Neocallimastigales</taxon>
        <taxon>Neocallimastigaceae</taxon>
        <taxon>Piromyces</taxon>
    </lineage>
</organism>
<feature type="region of interest" description="Disordered" evidence="1">
    <location>
        <begin position="124"/>
        <end position="169"/>
    </location>
</feature>
<feature type="transmembrane region" description="Helical" evidence="2">
    <location>
        <begin position="44"/>
        <end position="68"/>
    </location>
</feature>
<evidence type="ECO:0000313" key="3">
    <source>
        <dbReference type="EMBL" id="ORX54884.1"/>
    </source>
</evidence>
<name>A0A1Y1VFJ9_9FUNG</name>
<feature type="compositionally biased region" description="Acidic residues" evidence="1">
    <location>
        <begin position="133"/>
        <end position="145"/>
    </location>
</feature>
<sequence length="169" mass="19481">MATRNRKNIANETNESNDIRKKSKREIKKAQREMKSTSFVTNKYGALFGIFILIFGIIYVAFFGTYIYKRKTGQTTSALNYENPYSRFGDMEALRNAIKIDENGKVVFTGEDMEKFKDILGESVIQNQQNGEENIEEVGNETEENEIPKEESPKEESPKEETPKENEEN</sequence>
<feature type="compositionally biased region" description="Basic and acidic residues" evidence="1">
    <location>
        <begin position="146"/>
        <end position="169"/>
    </location>
</feature>
<reference evidence="3 4" key="2">
    <citation type="submission" date="2016-08" db="EMBL/GenBank/DDBJ databases">
        <title>Pervasive Adenine N6-methylation of Active Genes in Fungi.</title>
        <authorList>
            <consortium name="DOE Joint Genome Institute"/>
            <person name="Mondo S.J."/>
            <person name="Dannebaum R.O."/>
            <person name="Kuo R.C."/>
            <person name="Labutti K."/>
            <person name="Haridas S."/>
            <person name="Kuo A."/>
            <person name="Salamov A."/>
            <person name="Ahrendt S.R."/>
            <person name="Lipzen A."/>
            <person name="Sullivan W."/>
            <person name="Andreopoulos W.B."/>
            <person name="Clum A."/>
            <person name="Lindquist E."/>
            <person name="Daum C."/>
            <person name="Ramamoorthy G.K."/>
            <person name="Gryganskyi A."/>
            <person name="Culley D."/>
            <person name="Magnuson J.K."/>
            <person name="James T.Y."/>
            <person name="O'Malley M.A."/>
            <person name="Stajich J.E."/>
            <person name="Spatafora J.W."/>
            <person name="Visel A."/>
            <person name="Grigoriev I.V."/>
        </authorList>
    </citation>
    <scope>NUCLEOTIDE SEQUENCE [LARGE SCALE GENOMIC DNA]</scope>
    <source>
        <strain evidence="4">finn</strain>
    </source>
</reference>
<keyword evidence="4" id="KW-1185">Reference proteome</keyword>
<reference evidence="3 4" key="1">
    <citation type="submission" date="2016-08" db="EMBL/GenBank/DDBJ databases">
        <title>Genomes of anaerobic fungi encode conserved fungal cellulosomes for biomass hydrolysis.</title>
        <authorList>
            <consortium name="DOE Joint Genome Institute"/>
            <person name="Haitjema C.H."/>
            <person name="Gilmore S.P."/>
            <person name="Henske J.K."/>
            <person name="Solomon K.V."/>
            <person name="De Groot R."/>
            <person name="Kuo A."/>
            <person name="Mondo S.J."/>
            <person name="Salamov A.A."/>
            <person name="Labutti K."/>
            <person name="Zhao Z."/>
            <person name="Chiniquy J."/>
            <person name="Barry K."/>
            <person name="Brewer H.M."/>
            <person name="Purvine S.O."/>
            <person name="Wright A.T."/>
            <person name="Boxma B."/>
            <person name="Van Alen T."/>
            <person name="Hackstein J.H."/>
            <person name="Baker S.E."/>
            <person name="Grigoriev I.V."/>
            <person name="O'Malley M.A."/>
        </authorList>
    </citation>
    <scope>NUCLEOTIDE SEQUENCE [LARGE SCALE GENOMIC DNA]</scope>
    <source>
        <strain evidence="4">finn</strain>
    </source>
</reference>
<accession>A0A1Y1VFJ9</accession>
<evidence type="ECO:0000256" key="1">
    <source>
        <dbReference type="SAM" id="MobiDB-lite"/>
    </source>
</evidence>
<dbReference type="EMBL" id="MCFH01000010">
    <property type="protein sequence ID" value="ORX54884.1"/>
    <property type="molecule type" value="Genomic_DNA"/>
</dbReference>
<dbReference type="AlphaFoldDB" id="A0A1Y1VFJ9"/>
<proteinExistence type="predicted"/>
<dbReference type="OrthoDB" id="2154362at2759"/>